<dbReference type="AlphaFoldDB" id="R6WP31"/>
<organism evidence="2">
    <name type="scientific">Phascolarctobacterium succinatutens CAG:287</name>
    <dbReference type="NCBI Taxonomy" id="1263101"/>
    <lineage>
        <taxon>Bacteria</taxon>
        <taxon>Bacillati</taxon>
        <taxon>Bacillota</taxon>
        <taxon>Negativicutes</taxon>
        <taxon>Acidaminococcales</taxon>
        <taxon>Acidaminococcaceae</taxon>
        <taxon>Phascolarctobacterium</taxon>
    </lineage>
</organism>
<feature type="transmembrane region" description="Helical" evidence="1">
    <location>
        <begin position="124"/>
        <end position="141"/>
    </location>
</feature>
<evidence type="ECO:0000256" key="1">
    <source>
        <dbReference type="SAM" id="Phobius"/>
    </source>
</evidence>
<evidence type="ECO:0000313" key="2">
    <source>
        <dbReference type="EMBL" id="CDD11150.1"/>
    </source>
</evidence>
<proteinExistence type="predicted"/>
<name>R6WP31_9FIRM</name>
<dbReference type="RefSeq" id="WP_021719442.1">
    <property type="nucleotide sequence ID" value="NZ_FR892761.1"/>
</dbReference>
<protein>
    <submittedName>
        <fullName evidence="2">Uncharacterized protein</fullName>
    </submittedName>
</protein>
<sequence>MFILEAILPEWVGDENGIIENLQMLCLIGGMFYCIKAHSYKYADWGGSSKAFWKAGTIYFFLLIMREISWGRVFFTNPDGGMIQYSQMGLYGKLVHPMVAILILSMLILLYKARIWRMLKIVKIPVKSFSLLLLFIFFSWVGKRTNFTGFHGQVAEELAEFGAYMMMYVLVKGADSILHSFANEAKSVTSHELTYPADENRIPKFQD</sequence>
<keyword evidence="1" id="KW-1133">Transmembrane helix</keyword>
<gene>
    <name evidence="2" type="ORF">BN587_00348</name>
</gene>
<reference evidence="2" key="1">
    <citation type="submission" date="2012-11" db="EMBL/GenBank/DDBJ databases">
        <title>Dependencies among metagenomic species, viruses, plasmids and units of genetic variation.</title>
        <authorList>
            <person name="Nielsen H.B."/>
            <person name="Almeida M."/>
            <person name="Juncker A.S."/>
            <person name="Rasmussen S."/>
            <person name="Li J."/>
            <person name="Sunagawa S."/>
            <person name="Plichta D."/>
            <person name="Gautier L."/>
            <person name="Le Chatelier E."/>
            <person name="Peletier E."/>
            <person name="Bonde I."/>
            <person name="Nielsen T."/>
            <person name="Manichanh C."/>
            <person name="Arumugam M."/>
            <person name="Batto J."/>
            <person name="Santos M.B.Q.D."/>
            <person name="Blom N."/>
            <person name="Borruel N."/>
            <person name="Burgdorf K.S."/>
            <person name="Boumezbeur F."/>
            <person name="Casellas F."/>
            <person name="Dore J."/>
            <person name="Guarner F."/>
            <person name="Hansen T."/>
            <person name="Hildebrand F."/>
            <person name="Kaas R.S."/>
            <person name="Kennedy S."/>
            <person name="Kristiansen K."/>
            <person name="Kultima J.R."/>
            <person name="Leonard P."/>
            <person name="Levenez F."/>
            <person name="Lund O."/>
            <person name="Moumen B."/>
            <person name="Le Paslier D."/>
            <person name="Pons N."/>
            <person name="Pedersen O."/>
            <person name="Prifti E."/>
            <person name="Qin J."/>
            <person name="Raes J."/>
            <person name="Tap J."/>
            <person name="Tims S."/>
            <person name="Ussery D.W."/>
            <person name="Yamada T."/>
            <person name="MetaHit consortium"/>
            <person name="Renault P."/>
            <person name="Sicheritz-Ponten T."/>
            <person name="Bork P."/>
            <person name="Wang J."/>
            <person name="Brunak S."/>
            <person name="Ehrlich S.D."/>
        </authorList>
    </citation>
    <scope>NUCLEOTIDE SEQUENCE [LARGE SCALE GENOMIC DNA]</scope>
</reference>
<dbReference type="HOGENOM" id="CLU_1325321_0_0_9"/>
<dbReference type="EMBL" id="CBGL010000075">
    <property type="protein sequence ID" value="CDD11150.1"/>
    <property type="molecule type" value="Genomic_DNA"/>
</dbReference>
<dbReference type="Proteomes" id="UP000014937">
    <property type="component" value="Unassembled WGS sequence"/>
</dbReference>
<keyword evidence="1" id="KW-0812">Transmembrane</keyword>
<accession>R6WP31</accession>
<keyword evidence="1" id="KW-0472">Membrane</keyword>
<feature type="transmembrane region" description="Helical" evidence="1">
    <location>
        <begin position="95"/>
        <end position="112"/>
    </location>
</feature>
<comment type="caution">
    <text evidence="2">The sequence shown here is derived from an EMBL/GenBank/DDBJ whole genome shotgun (WGS) entry which is preliminary data.</text>
</comment>